<name>A0A194VWQ9_CYTMA</name>
<keyword evidence="4" id="KW-1185">Reference proteome</keyword>
<feature type="region of interest" description="Disordered" evidence="1">
    <location>
        <begin position="70"/>
        <end position="123"/>
    </location>
</feature>
<gene>
    <name evidence="3" type="ORF">VM1G_04573</name>
</gene>
<dbReference type="EMBL" id="CM003101">
    <property type="protein sequence ID" value="KUI68654.1"/>
    <property type="molecule type" value="Genomic_DNA"/>
</dbReference>
<reference evidence="3" key="1">
    <citation type="submission" date="2014-12" db="EMBL/GenBank/DDBJ databases">
        <title>Genome Sequence of Valsa Canker Pathogens Uncovers a Specific Adaption of Colonization on Woody Bark.</title>
        <authorList>
            <person name="Yin Z."/>
            <person name="Liu H."/>
            <person name="Gao X."/>
            <person name="Li Z."/>
            <person name="Song N."/>
            <person name="Ke X."/>
            <person name="Dai Q."/>
            <person name="Wu Y."/>
            <person name="Sun Y."/>
            <person name="Xu J.-R."/>
            <person name="Kang Z.K."/>
            <person name="Wang L."/>
            <person name="Huang L."/>
        </authorList>
    </citation>
    <scope>NUCLEOTIDE SEQUENCE [LARGE SCALE GENOMIC DNA]</scope>
    <source>
        <strain evidence="3">03-8</strain>
    </source>
</reference>
<dbReference type="InterPro" id="IPR056632">
    <property type="entry name" value="DUF7730"/>
</dbReference>
<sequence>MSSPEPGLQAANPSPPCDQSQSPLFAKLPLDIRRQIYLQLWLDSGLTQHIYTFNEQTYLRSFPCILGPSEWDRDPRPGPEESSPQLPPDVQLPADDLQPQPQDDPGDINGAIQDISPGPEVPGDVNGQRDTPWCFHKLCFDHWIEKWDQLFSWAFSANYRGSSYLCGINTPSMCQRSDDRLRKSPLLLPLMVCRRMYQEAGESMFSNIRFSFPKAFVLGRFLEDVPSMLTGRIQYLDVLIYASRFFRAPPSHKSQLQVVCKMIQDSFPNVRDHSLHFHL</sequence>
<dbReference type="AlphaFoldDB" id="A0A194VWQ9"/>
<feature type="region of interest" description="Disordered" evidence="1">
    <location>
        <begin position="1"/>
        <end position="22"/>
    </location>
</feature>
<feature type="compositionally biased region" description="Basic and acidic residues" evidence="1">
    <location>
        <begin position="70"/>
        <end position="79"/>
    </location>
</feature>
<accession>A0A194VWQ9</accession>
<dbReference type="Proteomes" id="UP000078559">
    <property type="component" value="Chromosome 4"/>
</dbReference>
<evidence type="ECO:0000313" key="4">
    <source>
        <dbReference type="Proteomes" id="UP000078559"/>
    </source>
</evidence>
<feature type="compositionally biased region" description="Low complexity" evidence="1">
    <location>
        <begin position="88"/>
        <end position="103"/>
    </location>
</feature>
<evidence type="ECO:0000256" key="1">
    <source>
        <dbReference type="SAM" id="MobiDB-lite"/>
    </source>
</evidence>
<evidence type="ECO:0000313" key="3">
    <source>
        <dbReference type="EMBL" id="KUI68654.1"/>
    </source>
</evidence>
<dbReference type="Pfam" id="PF24864">
    <property type="entry name" value="DUF7730"/>
    <property type="match status" value="1"/>
</dbReference>
<evidence type="ECO:0000259" key="2">
    <source>
        <dbReference type="Pfam" id="PF24864"/>
    </source>
</evidence>
<feature type="domain" description="DUF7730" evidence="2">
    <location>
        <begin position="18"/>
        <end position="70"/>
    </location>
</feature>
<protein>
    <recommendedName>
        <fullName evidence="2">DUF7730 domain-containing protein</fullName>
    </recommendedName>
</protein>
<dbReference type="OrthoDB" id="4757095at2759"/>
<proteinExistence type="predicted"/>
<organism evidence="3 4">
    <name type="scientific">Cytospora mali</name>
    <name type="common">Apple Valsa canker fungus</name>
    <name type="synonym">Valsa mali</name>
    <dbReference type="NCBI Taxonomy" id="578113"/>
    <lineage>
        <taxon>Eukaryota</taxon>
        <taxon>Fungi</taxon>
        <taxon>Dikarya</taxon>
        <taxon>Ascomycota</taxon>
        <taxon>Pezizomycotina</taxon>
        <taxon>Sordariomycetes</taxon>
        <taxon>Sordariomycetidae</taxon>
        <taxon>Diaporthales</taxon>
        <taxon>Cytosporaceae</taxon>
        <taxon>Cytospora</taxon>
    </lineage>
</organism>